<dbReference type="PROSITE" id="PS00012">
    <property type="entry name" value="PHOSPHOPANTETHEINE"/>
    <property type="match status" value="1"/>
</dbReference>
<dbReference type="PROSITE" id="PS50075">
    <property type="entry name" value="CARRIER"/>
    <property type="match status" value="1"/>
</dbReference>
<dbReference type="EMBL" id="JBHSIY010000002">
    <property type="protein sequence ID" value="MFC4865347.1"/>
    <property type="molecule type" value="Genomic_DNA"/>
</dbReference>
<keyword evidence="5" id="KW-1185">Reference proteome</keyword>
<dbReference type="InterPro" id="IPR020806">
    <property type="entry name" value="PKS_PP-bd"/>
</dbReference>
<dbReference type="InterPro" id="IPR006162">
    <property type="entry name" value="Ppantetheine_attach_site"/>
</dbReference>
<organism evidence="4 5">
    <name type="scientific">Streptomonospora arabica</name>
    <dbReference type="NCBI Taxonomy" id="412417"/>
    <lineage>
        <taxon>Bacteria</taxon>
        <taxon>Bacillati</taxon>
        <taxon>Actinomycetota</taxon>
        <taxon>Actinomycetes</taxon>
        <taxon>Streptosporangiales</taxon>
        <taxon>Nocardiopsidaceae</taxon>
        <taxon>Streptomonospora</taxon>
    </lineage>
</organism>
<reference evidence="5" key="1">
    <citation type="journal article" date="2019" name="Int. J. Syst. Evol. Microbiol.">
        <title>The Global Catalogue of Microorganisms (GCM) 10K type strain sequencing project: providing services to taxonomists for standard genome sequencing and annotation.</title>
        <authorList>
            <consortium name="The Broad Institute Genomics Platform"/>
            <consortium name="The Broad Institute Genome Sequencing Center for Infectious Disease"/>
            <person name="Wu L."/>
            <person name="Ma J."/>
        </authorList>
    </citation>
    <scope>NUCLEOTIDE SEQUENCE [LARGE SCALE GENOMIC DNA]</scope>
    <source>
        <strain evidence="5">CGMCC 4.7304</strain>
    </source>
</reference>
<evidence type="ECO:0000259" key="3">
    <source>
        <dbReference type="PROSITE" id="PS50075"/>
    </source>
</evidence>
<feature type="domain" description="Carrier" evidence="3">
    <location>
        <begin position="3"/>
        <end position="80"/>
    </location>
</feature>
<dbReference type="Gene3D" id="1.10.1200.10">
    <property type="entry name" value="ACP-like"/>
    <property type="match status" value="1"/>
</dbReference>
<dbReference type="RefSeq" id="WP_344144246.1">
    <property type="nucleotide sequence ID" value="NZ_BAAAQI010000009.1"/>
</dbReference>
<dbReference type="Pfam" id="PF00550">
    <property type="entry name" value="PP-binding"/>
    <property type="match status" value="1"/>
</dbReference>
<proteinExistence type="predicted"/>
<dbReference type="Proteomes" id="UP001595858">
    <property type="component" value="Unassembled WGS sequence"/>
</dbReference>
<evidence type="ECO:0000256" key="1">
    <source>
        <dbReference type="ARBA" id="ARBA00022450"/>
    </source>
</evidence>
<accession>A0ABV9SGJ3</accession>
<keyword evidence="2" id="KW-0597">Phosphoprotein</keyword>
<protein>
    <submittedName>
        <fullName evidence="4">Acyl carrier protein</fullName>
    </submittedName>
</protein>
<evidence type="ECO:0000256" key="2">
    <source>
        <dbReference type="ARBA" id="ARBA00022553"/>
    </source>
</evidence>
<dbReference type="InterPro" id="IPR009081">
    <property type="entry name" value="PP-bd_ACP"/>
</dbReference>
<gene>
    <name evidence="4" type="ORF">ACFPCZ_01765</name>
</gene>
<evidence type="ECO:0000313" key="5">
    <source>
        <dbReference type="Proteomes" id="UP001595858"/>
    </source>
</evidence>
<sequence length="83" mass="9388">MSSFTMEDFTRLLRECAGEAEGTQTDAMAETSFEELGYDSIALLEVAARIQQEYGVRIEEEALPDLDTPRMLVDHVNRLPHRA</sequence>
<evidence type="ECO:0000313" key="4">
    <source>
        <dbReference type="EMBL" id="MFC4865347.1"/>
    </source>
</evidence>
<name>A0ABV9SGJ3_9ACTN</name>
<comment type="caution">
    <text evidence="4">The sequence shown here is derived from an EMBL/GenBank/DDBJ whole genome shotgun (WGS) entry which is preliminary data.</text>
</comment>
<keyword evidence="1" id="KW-0596">Phosphopantetheine</keyword>
<dbReference type="InterPro" id="IPR036736">
    <property type="entry name" value="ACP-like_sf"/>
</dbReference>
<dbReference type="SUPFAM" id="SSF47336">
    <property type="entry name" value="ACP-like"/>
    <property type="match status" value="1"/>
</dbReference>
<dbReference type="SMART" id="SM00823">
    <property type="entry name" value="PKS_PP"/>
    <property type="match status" value="1"/>
</dbReference>